<proteinExistence type="predicted"/>
<comment type="caution">
    <text evidence="2">The sequence shown here is derived from an EMBL/GenBank/DDBJ whole genome shotgun (WGS) entry which is preliminary data.</text>
</comment>
<gene>
    <name evidence="2" type="ORF">PMEA_00001817</name>
</gene>
<evidence type="ECO:0000259" key="1">
    <source>
        <dbReference type="PROSITE" id="PS00028"/>
    </source>
</evidence>
<evidence type="ECO:0000313" key="3">
    <source>
        <dbReference type="Proteomes" id="UP001159428"/>
    </source>
</evidence>
<name>A0AAU9WDT9_9CNID</name>
<organism evidence="2 3">
    <name type="scientific">Pocillopora meandrina</name>
    <dbReference type="NCBI Taxonomy" id="46732"/>
    <lineage>
        <taxon>Eukaryota</taxon>
        <taxon>Metazoa</taxon>
        <taxon>Cnidaria</taxon>
        <taxon>Anthozoa</taxon>
        <taxon>Hexacorallia</taxon>
        <taxon>Scleractinia</taxon>
        <taxon>Astrocoeniina</taxon>
        <taxon>Pocilloporidae</taxon>
        <taxon>Pocillopora</taxon>
    </lineage>
</organism>
<dbReference type="PROSITE" id="PS00028">
    <property type="entry name" value="ZINC_FINGER_C2H2_1"/>
    <property type="match status" value="1"/>
</dbReference>
<dbReference type="InterPro" id="IPR013087">
    <property type="entry name" value="Znf_C2H2_type"/>
</dbReference>
<feature type="domain" description="C2H2-type" evidence="1">
    <location>
        <begin position="44"/>
        <end position="65"/>
    </location>
</feature>
<sequence length="366" mass="41937">MVDMNDLFLFGDDFDAILGILEEEEELNEYYFCLQQVQLEDIVCELCHKKCKSKRGLKRHKTVKHRDTREDLFNFIAYSRIVEKAKHKIADNKIYPKTIRDELRCYTHNNGLQDIPAEFCDIEDLYKRLTKSGNAERFYSCFYSTIALNAVKHFKGLSRNAATLLSTKVADCMLVHSKEKIESTYTCTPLTKLSDEEKAGLQYIGGYVLHKLHTKHVSKSSESKQAISLLKAGKLEDQNAIECQKLTSSLNRGGLWAITKSAQSIFERTEHYFRDTTSNTTEQNIAFASIISRSVHDVEVVSAYNSLLSNSQLVINSSVAEDVLHNIIQLYVKVRSFSFAKDIIQKHKIRLKQMKSKALRKDISRA</sequence>
<dbReference type="EMBL" id="CALNXJ010000010">
    <property type="protein sequence ID" value="CAH3107053.1"/>
    <property type="molecule type" value="Genomic_DNA"/>
</dbReference>
<accession>A0AAU9WDT9</accession>
<reference evidence="2 3" key="1">
    <citation type="submission" date="2022-05" db="EMBL/GenBank/DDBJ databases">
        <authorList>
            <consortium name="Genoscope - CEA"/>
            <person name="William W."/>
        </authorList>
    </citation>
    <scope>NUCLEOTIDE SEQUENCE [LARGE SCALE GENOMIC DNA]</scope>
</reference>
<feature type="non-terminal residue" evidence="2">
    <location>
        <position position="366"/>
    </location>
</feature>
<protein>
    <recommendedName>
        <fullName evidence="1">C2H2-type domain-containing protein</fullName>
    </recommendedName>
</protein>
<dbReference type="AlphaFoldDB" id="A0AAU9WDT9"/>
<keyword evidence="3" id="KW-1185">Reference proteome</keyword>
<evidence type="ECO:0000313" key="2">
    <source>
        <dbReference type="EMBL" id="CAH3107053.1"/>
    </source>
</evidence>
<dbReference type="Proteomes" id="UP001159428">
    <property type="component" value="Unassembled WGS sequence"/>
</dbReference>